<keyword evidence="5" id="KW-1133">Transmembrane helix</keyword>
<keyword evidence="4 11" id="KW-0732">Signal</keyword>
<evidence type="ECO:0000256" key="9">
    <source>
        <dbReference type="ARBA" id="ARBA00023180"/>
    </source>
</evidence>
<feature type="chain" id="PRO_5035221077" evidence="11">
    <location>
        <begin position="23"/>
        <end position="226"/>
    </location>
</feature>
<keyword evidence="3" id="KW-0812">Transmembrane</keyword>
<dbReference type="SMART" id="SM00409">
    <property type="entry name" value="IG"/>
    <property type="match status" value="2"/>
</dbReference>
<dbReference type="SMART" id="SM00406">
    <property type="entry name" value="IGv"/>
    <property type="match status" value="1"/>
</dbReference>
<evidence type="ECO:0000313" key="14">
    <source>
        <dbReference type="Proteomes" id="UP000736164"/>
    </source>
</evidence>
<dbReference type="FunFam" id="2.60.40.10:FF:002360">
    <property type="entry name" value="Si:dkey-222p3.1"/>
    <property type="match status" value="1"/>
</dbReference>
<dbReference type="GO" id="GO:0007166">
    <property type="term" value="P:cell surface receptor signaling pathway"/>
    <property type="evidence" value="ECO:0007669"/>
    <property type="project" value="TreeGrafter"/>
</dbReference>
<sequence>RSLSMSVLFVVLTVFCSQVCSALLSVSGLYGDTVTLPCDGSYYRPTPEERKIVQWETADHYVLEFNRGLNLTGPGFENRAELSRERIRDGDFSLILRNVTFSDEDIYECQFVNDRSERKFLGGVKLTVLGHEENISLSWGDPLSVPLHTQQAALDSTVISYSSRLKAWVQDQVLKISSVRAEDGGTYTVQDSQRNRISTVHVTVGGEEWGSSGELAQCDSFTSVSP</sequence>
<evidence type="ECO:0000256" key="8">
    <source>
        <dbReference type="ARBA" id="ARBA00023170"/>
    </source>
</evidence>
<protein>
    <submittedName>
        <fullName evidence="13">CD4 protein</fullName>
    </submittedName>
</protein>
<evidence type="ECO:0000256" key="5">
    <source>
        <dbReference type="ARBA" id="ARBA00022989"/>
    </source>
</evidence>
<name>A0A8J7NQF2_ATRSP</name>
<evidence type="ECO:0000313" key="13">
    <source>
        <dbReference type="EMBL" id="MBN3317937.1"/>
    </source>
</evidence>
<keyword evidence="7" id="KW-1015">Disulfide bond</keyword>
<dbReference type="GO" id="GO:0042130">
    <property type="term" value="P:negative regulation of T cell proliferation"/>
    <property type="evidence" value="ECO:0007669"/>
    <property type="project" value="TreeGrafter"/>
</dbReference>
<dbReference type="InterPro" id="IPR013783">
    <property type="entry name" value="Ig-like_fold"/>
</dbReference>
<dbReference type="GO" id="GO:0031295">
    <property type="term" value="P:T cell costimulation"/>
    <property type="evidence" value="ECO:0007669"/>
    <property type="project" value="TreeGrafter"/>
</dbReference>
<keyword evidence="10" id="KW-0393">Immunoglobulin domain</keyword>
<keyword evidence="2" id="KW-1003">Cell membrane</keyword>
<feature type="signal peptide" evidence="11">
    <location>
        <begin position="1"/>
        <end position="22"/>
    </location>
</feature>
<dbReference type="EMBL" id="JAAWVO010037128">
    <property type="protein sequence ID" value="MBN3317937.1"/>
    <property type="molecule type" value="Genomic_DNA"/>
</dbReference>
<dbReference type="GO" id="GO:0009897">
    <property type="term" value="C:external side of plasma membrane"/>
    <property type="evidence" value="ECO:0007669"/>
    <property type="project" value="TreeGrafter"/>
</dbReference>
<evidence type="ECO:0000256" key="7">
    <source>
        <dbReference type="ARBA" id="ARBA00023157"/>
    </source>
</evidence>
<comment type="subcellular location">
    <subcellularLocation>
        <location evidence="1">Cell membrane</location>
        <topology evidence="1">Single-pass type I membrane protein</topology>
    </subcellularLocation>
</comment>
<dbReference type="GO" id="GO:0071222">
    <property type="term" value="P:cellular response to lipopolysaccharide"/>
    <property type="evidence" value="ECO:0007669"/>
    <property type="project" value="TreeGrafter"/>
</dbReference>
<dbReference type="GO" id="GO:0006955">
    <property type="term" value="P:immune response"/>
    <property type="evidence" value="ECO:0007669"/>
    <property type="project" value="TreeGrafter"/>
</dbReference>
<dbReference type="Proteomes" id="UP000736164">
    <property type="component" value="Unassembled WGS sequence"/>
</dbReference>
<feature type="non-terminal residue" evidence="13">
    <location>
        <position position="226"/>
    </location>
</feature>
<dbReference type="GO" id="GO:0042102">
    <property type="term" value="P:positive regulation of T cell proliferation"/>
    <property type="evidence" value="ECO:0007669"/>
    <property type="project" value="TreeGrafter"/>
</dbReference>
<dbReference type="InterPro" id="IPR051713">
    <property type="entry name" value="T-cell_Activation_Regulation"/>
</dbReference>
<evidence type="ECO:0000256" key="6">
    <source>
        <dbReference type="ARBA" id="ARBA00023136"/>
    </source>
</evidence>
<evidence type="ECO:0000256" key="1">
    <source>
        <dbReference type="ARBA" id="ARBA00004251"/>
    </source>
</evidence>
<dbReference type="Pfam" id="PF07686">
    <property type="entry name" value="V-set"/>
    <property type="match status" value="1"/>
</dbReference>
<accession>A0A8J7NQF2</accession>
<evidence type="ECO:0000256" key="2">
    <source>
        <dbReference type="ARBA" id="ARBA00022475"/>
    </source>
</evidence>
<keyword evidence="9" id="KW-0325">Glycoprotein</keyword>
<evidence type="ECO:0000256" key="11">
    <source>
        <dbReference type="SAM" id="SignalP"/>
    </source>
</evidence>
<keyword evidence="14" id="KW-1185">Reference proteome</keyword>
<reference evidence="13" key="1">
    <citation type="journal article" date="2021" name="Cell">
        <title>Tracing the genetic footprints of vertebrate landing in non-teleost ray-finned fishes.</title>
        <authorList>
            <person name="Bi X."/>
            <person name="Wang K."/>
            <person name="Yang L."/>
            <person name="Pan H."/>
            <person name="Jiang H."/>
            <person name="Wei Q."/>
            <person name="Fang M."/>
            <person name="Yu H."/>
            <person name="Zhu C."/>
            <person name="Cai Y."/>
            <person name="He Y."/>
            <person name="Gan X."/>
            <person name="Zeng H."/>
            <person name="Yu D."/>
            <person name="Zhu Y."/>
            <person name="Jiang H."/>
            <person name="Qiu Q."/>
            <person name="Yang H."/>
            <person name="Zhang Y.E."/>
            <person name="Wang W."/>
            <person name="Zhu M."/>
            <person name="He S."/>
            <person name="Zhang G."/>
        </authorList>
    </citation>
    <scope>NUCLEOTIDE SEQUENCE</scope>
    <source>
        <strain evidence="13">Allg_001</strain>
    </source>
</reference>
<comment type="caution">
    <text evidence="13">The sequence shown here is derived from an EMBL/GenBank/DDBJ whole genome shotgun (WGS) entry which is preliminary data.</text>
</comment>
<evidence type="ECO:0000256" key="3">
    <source>
        <dbReference type="ARBA" id="ARBA00022692"/>
    </source>
</evidence>
<dbReference type="PANTHER" id="PTHR25466">
    <property type="entry name" value="T-LYMPHOCYTE ACTIVATION ANTIGEN"/>
    <property type="match status" value="1"/>
</dbReference>
<dbReference type="InterPro" id="IPR007110">
    <property type="entry name" value="Ig-like_dom"/>
</dbReference>
<feature type="non-terminal residue" evidence="13">
    <location>
        <position position="1"/>
    </location>
</feature>
<keyword evidence="8" id="KW-0675">Receptor</keyword>
<dbReference type="InterPro" id="IPR003599">
    <property type="entry name" value="Ig_sub"/>
</dbReference>
<dbReference type="InterPro" id="IPR036179">
    <property type="entry name" value="Ig-like_dom_sf"/>
</dbReference>
<keyword evidence="6" id="KW-0472">Membrane</keyword>
<dbReference type="PANTHER" id="PTHR25466:SF11">
    <property type="entry name" value="GALECTIN 17-RELATED"/>
    <property type="match status" value="1"/>
</dbReference>
<evidence type="ECO:0000259" key="12">
    <source>
        <dbReference type="PROSITE" id="PS50835"/>
    </source>
</evidence>
<feature type="domain" description="Ig-like" evidence="12">
    <location>
        <begin position="31"/>
        <end position="121"/>
    </location>
</feature>
<proteinExistence type="predicted"/>
<dbReference type="AlphaFoldDB" id="A0A8J7NQF2"/>
<dbReference type="Gene3D" id="2.60.40.10">
    <property type="entry name" value="Immunoglobulins"/>
    <property type="match status" value="1"/>
</dbReference>
<gene>
    <name evidence="13" type="primary">Cd4</name>
    <name evidence="13" type="ORF">GTO95_0011650</name>
</gene>
<evidence type="ECO:0000256" key="4">
    <source>
        <dbReference type="ARBA" id="ARBA00022729"/>
    </source>
</evidence>
<dbReference type="SUPFAM" id="SSF48726">
    <property type="entry name" value="Immunoglobulin"/>
    <property type="match status" value="2"/>
</dbReference>
<dbReference type="PROSITE" id="PS50835">
    <property type="entry name" value="IG_LIKE"/>
    <property type="match status" value="1"/>
</dbReference>
<dbReference type="InterPro" id="IPR013106">
    <property type="entry name" value="Ig_V-set"/>
</dbReference>
<evidence type="ECO:0000256" key="10">
    <source>
        <dbReference type="ARBA" id="ARBA00023319"/>
    </source>
</evidence>
<organism evidence="13 14">
    <name type="scientific">Atractosteus spatula</name>
    <name type="common">Alligator gar</name>
    <name type="synonym">Lepisosteus spatula</name>
    <dbReference type="NCBI Taxonomy" id="7917"/>
    <lineage>
        <taxon>Eukaryota</taxon>
        <taxon>Metazoa</taxon>
        <taxon>Chordata</taxon>
        <taxon>Craniata</taxon>
        <taxon>Vertebrata</taxon>
        <taxon>Euteleostomi</taxon>
        <taxon>Actinopterygii</taxon>
        <taxon>Neopterygii</taxon>
        <taxon>Holostei</taxon>
        <taxon>Semionotiformes</taxon>
        <taxon>Lepisosteidae</taxon>
        <taxon>Atractosteus</taxon>
    </lineage>
</organism>